<protein>
    <submittedName>
        <fullName evidence="3">Uncharacterized protein</fullName>
    </submittedName>
</protein>
<reference evidence="3 4" key="1">
    <citation type="submission" date="2016-11" db="EMBL/GenBank/DDBJ databases">
        <title>Comparative genomics of Acidibacillus ferroxidans species.</title>
        <authorList>
            <person name="Oliveira G."/>
            <person name="Nunes G."/>
            <person name="Oliveira R."/>
            <person name="Araujo F."/>
            <person name="Salim A."/>
            <person name="Scholte L."/>
            <person name="Morais D."/>
            <person name="Nancucheo I."/>
            <person name="Johnson D.B."/>
            <person name="Grail B."/>
            <person name="Bittencourt J."/>
            <person name="Valadares R."/>
        </authorList>
    </citation>
    <scope>NUCLEOTIDE SEQUENCE [LARGE SCALE GENOMIC DNA]</scope>
    <source>
        <strain evidence="3 4">Y002</strain>
    </source>
</reference>
<dbReference type="AlphaFoldDB" id="A0A2U3D5T5"/>
<comment type="caution">
    <text evidence="3">The sequence shown here is derived from an EMBL/GenBank/DDBJ whole genome shotgun (WGS) entry which is preliminary data.</text>
</comment>
<feature type="compositionally biased region" description="Basic and acidic residues" evidence="1">
    <location>
        <begin position="135"/>
        <end position="144"/>
    </location>
</feature>
<evidence type="ECO:0000313" key="2">
    <source>
        <dbReference type="EMBL" id="PWI56600.1"/>
    </source>
</evidence>
<accession>A0A2U3D5T5</accession>
<evidence type="ECO:0000313" key="3">
    <source>
        <dbReference type="EMBL" id="PWI56644.1"/>
    </source>
</evidence>
<sequence length="365" mass="40883">MVKIAFLLSSLELQGWIEGESQSYPYTPVFDAGKPVDAYVVLAEREGDEQFLAQIPEGKSFAWYGEYTELAAKRNPRLIDGDWESFTGETLIEAARIMAEEIEAQKKTARRPKLKKATDEISRESEEIPIEAQEESLKTHPEESPKLRFAWHSRKNEHHPEEQEETDEHVNVMKPAVVPRAIAVGGVRGSGASFVAWNLAAVAGLPVIEGRATGALSIWTGDQTPVAQALQAGSQYGTVLEGELPKEILTHRVIVDVGDDWNHPVFQRAAIRIWVTSLDPATIFVPSVPCSVVVNRVPEWMALDLREIVKTDVALQVPDGGWEALLSLYTHVPWILKQSQDTKHAWQRLIEPTRTKEEQAWDIGW</sequence>
<keyword evidence="4" id="KW-1185">Reference proteome</keyword>
<feature type="region of interest" description="Disordered" evidence="1">
    <location>
        <begin position="109"/>
        <end position="144"/>
    </location>
</feature>
<dbReference type="EMBL" id="MPDK01000032">
    <property type="protein sequence ID" value="PWI56644.1"/>
    <property type="molecule type" value="Genomic_DNA"/>
</dbReference>
<dbReference type="Proteomes" id="UP000245380">
    <property type="component" value="Unassembled WGS sequence"/>
</dbReference>
<gene>
    <name evidence="3" type="ORF">BM613_12755</name>
    <name evidence="2" type="ORF">BM613_12930</name>
</gene>
<name>A0A2U3D5T5_SULT2</name>
<organism evidence="3 4">
    <name type="scientific">Sulfoacidibacillus thermotolerans</name>
    <name type="common">Acidibacillus sulfuroxidans</name>
    <dbReference type="NCBI Taxonomy" id="1765684"/>
    <lineage>
        <taxon>Bacteria</taxon>
        <taxon>Bacillati</taxon>
        <taxon>Bacillota</taxon>
        <taxon>Bacilli</taxon>
        <taxon>Bacillales</taxon>
        <taxon>Alicyclobacillaceae</taxon>
        <taxon>Sulfoacidibacillus</taxon>
    </lineage>
</organism>
<feature type="compositionally biased region" description="Basic and acidic residues" evidence="1">
    <location>
        <begin position="116"/>
        <end position="126"/>
    </location>
</feature>
<dbReference type="RefSeq" id="WP_109431594.1">
    <property type="nucleotide sequence ID" value="NZ_MPDK01000032.1"/>
</dbReference>
<evidence type="ECO:0000313" key="4">
    <source>
        <dbReference type="Proteomes" id="UP000245380"/>
    </source>
</evidence>
<evidence type="ECO:0000256" key="1">
    <source>
        <dbReference type="SAM" id="MobiDB-lite"/>
    </source>
</evidence>
<dbReference type="EMBL" id="MPDK01000034">
    <property type="protein sequence ID" value="PWI56600.1"/>
    <property type="molecule type" value="Genomic_DNA"/>
</dbReference>
<proteinExistence type="predicted"/>